<sequence length="105" mass="11418">MLGRGAGLFPEDDDPRRVRRLATSLHRGGLRSFYHERDGTNSTKFEFEGRSGFGKTVNPTPGMSKTMFAAIFIMLIVLAPVWIPALISGGHALASRKRAALDSAS</sequence>
<keyword evidence="1" id="KW-1133">Transmembrane helix</keyword>
<feature type="transmembrane region" description="Helical" evidence="1">
    <location>
        <begin position="67"/>
        <end position="87"/>
    </location>
</feature>
<dbReference type="AlphaFoldDB" id="A0A2S8BEW7"/>
<evidence type="ECO:0000256" key="1">
    <source>
        <dbReference type="SAM" id="Phobius"/>
    </source>
</evidence>
<protein>
    <submittedName>
        <fullName evidence="2">Uncharacterized protein</fullName>
    </submittedName>
</protein>
<evidence type="ECO:0000313" key="3">
    <source>
        <dbReference type="Proteomes" id="UP000238296"/>
    </source>
</evidence>
<comment type="caution">
    <text evidence="2">The sequence shown here is derived from an EMBL/GenBank/DDBJ whole genome shotgun (WGS) entry which is preliminary data.</text>
</comment>
<proteinExistence type="predicted"/>
<keyword evidence="1" id="KW-0472">Membrane</keyword>
<evidence type="ECO:0000313" key="2">
    <source>
        <dbReference type="EMBL" id="PQM45227.1"/>
    </source>
</evidence>
<dbReference type="RefSeq" id="WP_105369530.1">
    <property type="nucleotide sequence ID" value="NZ_MLQM01000004.1"/>
</dbReference>
<name>A0A2S8BEW7_9MYCO</name>
<dbReference type="Proteomes" id="UP000238296">
    <property type="component" value="Unassembled WGS sequence"/>
</dbReference>
<dbReference type="EMBL" id="PPEA01000659">
    <property type="protein sequence ID" value="PQM45227.1"/>
    <property type="molecule type" value="Genomic_DNA"/>
</dbReference>
<reference evidence="2 3" key="1">
    <citation type="journal article" date="2017" name="Int. J. Syst. Evol. Microbiol.">
        <title>Mycobacterium talmoniae sp. nov., a slowly growing mycobacterium isolated from human respiratory samples.</title>
        <authorList>
            <person name="Davidson R.M."/>
            <person name="DeGroote M.A."/>
            <person name="Marola J.L."/>
            <person name="Buss S."/>
            <person name="Jones V."/>
            <person name="McNeil M.R."/>
            <person name="Freifeld A.G."/>
            <person name="Elaine Epperson L."/>
            <person name="Hasan N.A."/>
            <person name="Jackson M."/>
            <person name="Iwen P.C."/>
            <person name="Salfinger M."/>
            <person name="Strong M."/>
        </authorList>
    </citation>
    <scope>NUCLEOTIDE SEQUENCE [LARGE SCALE GENOMIC DNA]</scope>
    <source>
        <strain evidence="2 3">ATCC BAA-2683</strain>
    </source>
</reference>
<gene>
    <name evidence="2" type="ORF">C1Y40_04615</name>
</gene>
<accession>A0A2S8BEW7</accession>
<keyword evidence="1" id="KW-0812">Transmembrane</keyword>
<organism evidence="2 3">
    <name type="scientific">Mycobacterium talmoniae</name>
    <dbReference type="NCBI Taxonomy" id="1858794"/>
    <lineage>
        <taxon>Bacteria</taxon>
        <taxon>Bacillati</taxon>
        <taxon>Actinomycetota</taxon>
        <taxon>Actinomycetes</taxon>
        <taxon>Mycobacteriales</taxon>
        <taxon>Mycobacteriaceae</taxon>
        <taxon>Mycobacterium</taxon>
    </lineage>
</organism>